<dbReference type="AlphaFoldDB" id="A0A0S4SQB2"/>
<sequence length="94" mass="10876">MQISNQMSALLESYTSKSLANKSDDFKKFLTESDAKFKELQDLINSLEDEIKKDGDMFKVFDFMQIMNQLIYGNLNDEAKDKLLQKAIKISKEV</sequence>
<dbReference type="Proteomes" id="UP000052237">
    <property type="component" value="Unassembled WGS sequence"/>
</dbReference>
<gene>
    <name evidence="3" type="ORF">ERS686654_00936</name>
    <name evidence="2" type="ORF">ERS739220_00289</name>
</gene>
<evidence type="ECO:0000313" key="2">
    <source>
        <dbReference type="EMBL" id="CUU70927.1"/>
    </source>
</evidence>
<reference evidence="4 5" key="1">
    <citation type="submission" date="2015-11" db="EMBL/GenBank/DDBJ databases">
        <authorList>
            <consortium name="Pathogen Informatics"/>
        </authorList>
    </citation>
    <scope>NUCLEOTIDE SEQUENCE [LARGE SCALE GENOMIC DNA]</scope>
    <source>
        <strain evidence="3 4">006A-0059</strain>
        <strain evidence="2 5">006A-0191</strain>
    </source>
</reference>
<proteinExistence type="predicted"/>
<keyword evidence="1" id="KW-0175">Coiled coil</keyword>
<dbReference type="GeneID" id="29473928"/>
<name>A0A0S4SQB2_CAMHY</name>
<dbReference type="RefSeq" id="WP_059427320.1">
    <property type="nucleotide sequence ID" value="NZ_CP040464.1"/>
</dbReference>
<organism evidence="3 4">
    <name type="scientific">Campylobacter hyointestinalis subsp. hyointestinalis</name>
    <dbReference type="NCBI Taxonomy" id="91352"/>
    <lineage>
        <taxon>Bacteria</taxon>
        <taxon>Pseudomonadati</taxon>
        <taxon>Campylobacterota</taxon>
        <taxon>Epsilonproteobacteria</taxon>
        <taxon>Campylobacterales</taxon>
        <taxon>Campylobacteraceae</taxon>
        <taxon>Campylobacter</taxon>
    </lineage>
</organism>
<dbReference type="Proteomes" id="UP000052257">
    <property type="component" value="Unassembled WGS sequence"/>
</dbReference>
<keyword evidence="4" id="KW-1185">Reference proteome</keyword>
<evidence type="ECO:0000313" key="4">
    <source>
        <dbReference type="Proteomes" id="UP000052237"/>
    </source>
</evidence>
<comment type="caution">
    <text evidence="3">The sequence shown here is derived from an EMBL/GenBank/DDBJ whole genome shotgun (WGS) entry which is preliminary data.</text>
</comment>
<evidence type="ECO:0000256" key="1">
    <source>
        <dbReference type="SAM" id="Coils"/>
    </source>
</evidence>
<accession>A0A0S4SQB2</accession>
<dbReference type="EMBL" id="FAVB01000002">
    <property type="protein sequence ID" value="CUU78204.1"/>
    <property type="molecule type" value="Genomic_DNA"/>
</dbReference>
<protein>
    <submittedName>
        <fullName evidence="3">Uncharacterized protein</fullName>
    </submittedName>
</protein>
<evidence type="ECO:0000313" key="3">
    <source>
        <dbReference type="EMBL" id="CUU78204.1"/>
    </source>
</evidence>
<accession>A0A9W5AKU1</accession>
<evidence type="ECO:0000313" key="5">
    <source>
        <dbReference type="Proteomes" id="UP000052257"/>
    </source>
</evidence>
<feature type="coiled-coil region" evidence="1">
    <location>
        <begin position="30"/>
        <end position="57"/>
    </location>
</feature>
<dbReference type="EMBL" id="FAUW01000001">
    <property type="protein sequence ID" value="CUU70927.1"/>
    <property type="molecule type" value="Genomic_DNA"/>
</dbReference>